<feature type="coiled-coil region" evidence="5">
    <location>
        <begin position="7"/>
        <end position="44"/>
    </location>
</feature>
<dbReference type="CDD" id="cd05010">
    <property type="entry name" value="SIS_AgaS_like"/>
    <property type="match status" value="1"/>
</dbReference>
<dbReference type="PROSITE" id="PS51464">
    <property type="entry name" value="SIS"/>
    <property type="match status" value="2"/>
</dbReference>
<dbReference type="InterPro" id="IPR046348">
    <property type="entry name" value="SIS_dom_sf"/>
</dbReference>
<feature type="domain" description="SIS" evidence="6">
    <location>
        <begin position="31"/>
        <end position="186"/>
    </location>
</feature>
<evidence type="ECO:0000313" key="8">
    <source>
        <dbReference type="Proteomes" id="UP000017081"/>
    </source>
</evidence>
<name>U7VEC5_9FUSO</name>
<dbReference type="PANTHER" id="PTHR32502">
    <property type="entry name" value="N-ACETYLGALACTOSAMINE PERMEASE II COMPONENT-RELATED"/>
    <property type="match status" value="1"/>
</dbReference>
<dbReference type="HOGENOM" id="CLU_012520_0_0_0"/>
<dbReference type="CDD" id="cd05008">
    <property type="entry name" value="SIS_GlmS_GlmD_1"/>
    <property type="match status" value="1"/>
</dbReference>
<dbReference type="PANTHER" id="PTHR32502:SF3">
    <property type="entry name" value="D-GALACTOSAMINE-6-PHOSPHATE DEAMINASE AGAS-RELATED"/>
    <property type="match status" value="1"/>
</dbReference>
<keyword evidence="3" id="KW-0378">Hydrolase</keyword>
<dbReference type="RefSeq" id="WP_023049860.1">
    <property type="nucleotide sequence ID" value="NZ_CP173065.2"/>
</dbReference>
<dbReference type="InterPro" id="IPR050303">
    <property type="entry name" value="GatZ_KbaZ_carbometab"/>
</dbReference>
<reference evidence="7 8" key="1">
    <citation type="submission" date="2013-08" db="EMBL/GenBank/DDBJ databases">
        <authorList>
            <person name="Weinstock G."/>
            <person name="Sodergren E."/>
            <person name="Wylie T."/>
            <person name="Fulton L."/>
            <person name="Fulton R."/>
            <person name="Fronick C."/>
            <person name="O'Laughlin M."/>
            <person name="Godfrey J."/>
            <person name="Miner T."/>
            <person name="Herter B."/>
            <person name="Appelbaum E."/>
            <person name="Cordes M."/>
            <person name="Lek S."/>
            <person name="Wollam A."/>
            <person name="Pepin K.H."/>
            <person name="Palsikar V.B."/>
            <person name="Mitreva M."/>
            <person name="Wilson R.K."/>
        </authorList>
    </citation>
    <scope>NUCLEOTIDE SEQUENCE [LARGE SCALE GENOMIC DNA]</scope>
    <source>
        <strain evidence="7 8">ATCC BAA-474</strain>
    </source>
</reference>
<accession>U7VEC5</accession>
<dbReference type="GO" id="GO:0005886">
    <property type="term" value="C:plasma membrane"/>
    <property type="evidence" value="ECO:0007669"/>
    <property type="project" value="TreeGrafter"/>
</dbReference>
<gene>
    <name evidence="7" type="ORF">HMPREF0202_00311</name>
</gene>
<dbReference type="PATRIC" id="fig|1319815.3.peg.299"/>
<feature type="domain" description="SIS" evidence="6">
    <location>
        <begin position="200"/>
        <end position="351"/>
    </location>
</feature>
<dbReference type="InterPro" id="IPR035464">
    <property type="entry name" value="SIS_AgaS"/>
</dbReference>
<keyword evidence="7" id="KW-0413">Isomerase</keyword>
<dbReference type="GO" id="GO:0009401">
    <property type="term" value="P:phosphoenolpyruvate-dependent sugar phosphotransferase system"/>
    <property type="evidence" value="ECO:0007669"/>
    <property type="project" value="TreeGrafter"/>
</dbReference>
<dbReference type="GO" id="GO:1901135">
    <property type="term" value="P:carbohydrate derivative metabolic process"/>
    <property type="evidence" value="ECO:0007669"/>
    <property type="project" value="InterPro"/>
</dbReference>
<evidence type="ECO:0000256" key="5">
    <source>
        <dbReference type="SAM" id="Coils"/>
    </source>
</evidence>
<dbReference type="Gene3D" id="3.40.50.10490">
    <property type="entry name" value="Glucose-6-phosphate isomerase like protein, domain 1"/>
    <property type="match status" value="2"/>
</dbReference>
<evidence type="ECO:0000259" key="6">
    <source>
        <dbReference type="PROSITE" id="PS51464"/>
    </source>
</evidence>
<dbReference type="Proteomes" id="UP000017081">
    <property type="component" value="Unassembled WGS sequence"/>
</dbReference>
<dbReference type="AlphaFoldDB" id="U7VEC5"/>
<dbReference type="InterPro" id="IPR035466">
    <property type="entry name" value="GlmS/AgaS_SIS"/>
</dbReference>
<dbReference type="GO" id="GO:0016787">
    <property type="term" value="F:hydrolase activity"/>
    <property type="evidence" value="ECO:0007669"/>
    <property type="project" value="UniProtKB-KW"/>
</dbReference>
<keyword evidence="5" id="KW-0175">Coiled coil</keyword>
<organism evidence="7 8">
    <name type="scientific">Cetobacterium somerae ATCC BAA-474</name>
    <dbReference type="NCBI Taxonomy" id="1319815"/>
    <lineage>
        <taxon>Bacteria</taxon>
        <taxon>Fusobacteriati</taxon>
        <taxon>Fusobacteriota</taxon>
        <taxon>Fusobacteriia</taxon>
        <taxon>Fusobacteriales</taxon>
        <taxon>Fusobacteriaceae</taxon>
        <taxon>Cetobacterium</taxon>
    </lineage>
</organism>
<protein>
    <submittedName>
        <fullName evidence="7">Sugar isomerase, AgaS family</fullName>
    </submittedName>
</protein>
<dbReference type="Pfam" id="PF01380">
    <property type="entry name" value="SIS"/>
    <property type="match status" value="1"/>
</dbReference>
<dbReference type="EMBL" id="AXZF01000011">
    <property type="protein sequence ID" value="ERT69851.1"/>
    <property type="molecule type" value="Genomic_DNA"/>
</dbReference>
<proteinExistence type="inferred from homology"/>
<keyword evidence="2" id="KW-0677">Repeat</keyword>
<evidence type="ECO:0000256" key="3">
    <source>
        <dbReference type="ARBA" id="ARBA00022801"/>
    </source>
</evidence>
<comment type="catalytic activity">
    <reaction evidence="4">
        <text>D-galactosamine 6-phosphate + H2O = D-tagatopyranose 1-phosphate + NH4(+)</text>
        <dbReference type="Rhea" id="RHEA:47680"/>
        <dbReference type="ChEBI" id="CHEBI:15377"/>
        <dbReference type="ChEBI" id="CHEBI:28938"/>
        <dbReference type="ChEBI" id="CHEBI:71674"/>
        <dbReference type="ChEBI" id="CHEBI:138150"/>
    </reaction>
</comment>
<dbReference type="GO" id="GO:0097367">
    <property type="term" value="F:carbohydrate derivative binding"/>
    <property type="evidence" value="ECO:0007669"/>
    <property type="project" value="InterPro"/>
</dbReference>
<dbReference type="eggNOG" id="COG2222">
    <property type="taxonomic scope" value="Bacteria"/>
</dbReference>
<dbReference type="SUPFAM" id="SSF53697">
    <property type="entry name" value="SIS domain"/>
    <property type="match status" value="1"/>
</dbReference>
<evidence type="ECO:0000256" key="1">
    <source>
        <dbReference type="ARBA" id="ARBA00007748"/>
    </source>
</evidence>
<evidence type="ECO:0000256" key="2">
    <source>
        <dbReference type="ARBA" id="ARBA00022737"/>
    </source>
</evidence>
<comment type="caution">
    <text evidence="7">The sequence shown here is derived from an EMBL/GenBank/DDBJ whole genome shotgun (WGS) entry which is preliminary data.</text>
</comment>
<dbReference type="GO" id="GO:0016853">
    <property type="term" value="F:isomerase activity"/>
    <property type="evidence" value="ECO:0007669"/>
    <property type="project" value="UniProtKB-KW"/>
</dbReference>
<dbReference type="STRING" id="1319815.HMPREF0202_00311"/>
<sequence length="375" mass="42442">MKDFYTLKEIEQQKRLWLETINLVKEKKEEIKSFLDKNDFKNRKIIFTGAGTSEFVGNSITPALGGNVLSIATTDIVSNPENYLKKDEKVILISCARSGNSPESVATVKLADEIIDDVCHILITCNKDGKLAINKKDDKKALVLLMPEESNDKGFAMTSSFTCMSLTGLLIFNLESLEKIEDVMKKQIEKIKDEDMKLLIDSLITLDISRIVYLGSSCLKGVAEEAALKCLELTAGHMSLHYNSPLGFRHGPKSIINDTTMIITLLSNNDYTRKYELDLLKEMYGENKKKVLVTLDMKNSDEARKNSHYYYTFNNDDNNAEDVFNMFSYIYFAQLFAFYKSKSFGINPDNPCPTGEVNRVVQGVIIYDYKGESQC</sequence>
<evidence type="ECO:0000313" key="7">
    <source>
        <dbReference type="EMBL" id="ERT69851.1"/>
    </source>
</evidence>
<comment type="similarity">
    <text evidence="1">Belongs to the SIS family. AgaS subfamily.</text>
</comment>
<evidence type="ECO:0000256" key="4">
    <source>
        <dbReference type="ARBA" id="ARBA00029292"/>
    </source>
</evidence>
<dbReference type="InterPro" id="IPR001347">
    <property type="entry name" value="SIS_dom"/>
</dbReference>
<keyword evidence="8" id="KW-1185">Reference proteome</keyword>